<protein>
    <submittedName>
        <fullName evidence="1">Uncharacterized protein</fullName>
    </submittedName>
</protein>
<proteinExistence type="predicted"/>
<organism evidence="1 2">
    <name type="scientific">Neotoma lepida</name>
    <name type="common">Desert woodrat</name>
    <dbReference type="NCBI Taxonomy" id="56216"/>
    <lineage>
        <taxon>Eukaryota</taxon>
        <taxon>Metazoa</taxon>
        <taxon>Chordata</taxon>
        <taxon>Craniata</taxon>
        <taxon>Vertebrata</taxon>
        <taxon>Euteleostomi</taxon>
        <taxon>Mammalia</taxon>
        <taxon>Eutheria</taxon>
        <taxon>Euarchontoglires</taxon>
        <taxon>Glires</taxon>
        <taxon>Rodentia</taxon>
        <taxon>Myomorpha</taxon>
        <taxon>Muroidea</taxon>
        <taxon>Cricetidae</taxon>
        <taxon>Neotominae</taxon>
        <taxon>Neotoma</taxon>
    </lineage>
</organism>
<dbReference type="Proteomes" id="UP000092124">
    <property type="component" value="Unassembled WGS sequence"/>
</dbReference>
<gene>
    <name evidence="1" type="ORF">A6R68_09197</name>
</gene>
<accession>A0A1A6G1F9</accession>
<comment type="caution">
    <text evidence="1">The sequence shown here is derived from an EMBL/GenBank/DDBJ whole genome shotgun (WGS) entry which is preliminary data.</text>
</comment>
<reference evidence="1 2" key="1">
    <citation type="submission" date="2016-06" db="EMBL/GenBank/DDBJ databases">
        <title>The Draft Genome Sequence and Annotation of the Desert Woodrat Neotoma lepida.</title>
        <authorList>
            <person name="Campbell M."/>
            <person name="Oakeson K.F."/>
            <person name="Yandell M."/>
            <person name="Halpert J.R."/>
            <person name="Dearing D."/>
        </authorList>
    </citation>
    <scope>NUCLEOTIDE SEQUENCE [LARGE SCALE GENOMIC DNA]</scope>
    <source>
        <strain evidence="1">417</strain>
        <tissue evidence="1">Liver</tissue>
    </source>
</reference>
<sequence>MLWNNFDLMDVTPSPLLQAVNLRHCRDKGPLISCLFNLYVLSSSRNPPTGKEQMLCEDHAVMDVVEQFRFDGCHSLTTSPGSQPEALQGQGASYQLPLQSLCLEFKQEPSH</sequence>
<keyword evidence="2" id="KW-1185">Reference proteome</keyword>
<name>A0A1A6G1F9_NEOLE</name>
<feature type="non-terminal residue" evidence="1">
    <location>
        <position position="111"/>
    </location>
</feature>
<evidence type="ECO:0000313" key="2">
    <source>
        <dbReference type="Proteomes" id="UP000092124"/>
    </source>
</evidence>
<evidence type="ECO:0000313" key="1">
    <source>
        <dbReference type="EMBL" id="OBS59679.1"/>
    </source>
</evidence>
<dbReference type="AlphaFoldDB" id="A0A1A6G1F9"/>
<dbReference type="EMBL" id="LZPO01107980">
    <property type="protein sequence ID" value="OBS59679.1"/>
    <property type="molecule type" value="Genomic_DNA"/>
</dbReference>